<reference evidence="1 2" key="1">
    <citation type="submission" date="2019-05" db="EMBL/GenBank/DDBJ databases">
        <title>Another draft genome of Portunus trituberculatus and its Hox gene families provides insights of decapod evolution.</title>
        <authorList>
            <person name="Jeong J.-H."/>
            <person name="Song I."/>
            <person name="Kim S."/>
            <person name="Choi T."/>
            <person name="Kim D."/>
            <person name="Ryu S."/>
            <person name="Kim W."/>
        </authorList>
    </citation>
    <scope>NUCLEOTIDE SEQUENCE [LARGE SCALE GENOMIC DNA]</scope>
    <source>
        <tissue evidence="1">Muscle</tissue>
    </source>
</reference>
<name>A0A5B7H6K8_PORTR</name>
<evidence type="ECO:0000313" key="2">
    <source>
        <dbReference type="Proteomes" id="UP000324222"/>
    </source>
</evidence>
<dbReference type="Proteomes" id="UP000324222">
    <property type="component" value="Unassembled WGS sequence"/>
</dbReference>
<organism evidence="1 2">
    <name type="scientific">Portunus trituberculatus</name>
    <name type="common">Swimming crab</name>
    <name type="synonym">Neptunus trituberculatus</name>
    <dbReference type="NCBI Taxonomy" id="210409"/>
    <lineage>
        <taxon>Eukaryota</taxon>
        <taxon>Metazoa</taxon>
        <taxon>Ecdysozoa</taxon>
        <taxon>Arthropoda</taxon>
        <taxon>Crustacea</taxon>
        <taxon>Multicrustacea</taxon>
        <taxon>Malacostraca</taxon>
        <taxon>Eumalacostraca</taxon>
        <taxon>Eucarida</taxon>
        <taxon>Decapoda</taxon>
        <taxon>Pleocyemata</taxon>
        <taxon>Brachyura</taxon>
        <taxon>Eubrachyura</taxon>
        <taxon>Portunoidea</taxon>
        <taxon>Portunidae</taxon>
        <taxon>Portuninae</taxon>
        <taxon>Portunus</taxon>
    </lineage>
</organism>
<evidence type="ECO:0000313" key="1">
    <source>
        <dbReference type="EMBL" id="MPC65743.1"/>
    </source>
</evidence>
<sequence>MVSLRDVTTSWLSCQLVAPGKAPTPLSSLTPRCPQLSGGGGEWSSRAGLTDGTLLDPSRMCYVYFEFKQILRDAQKTHLTGSEENGNSQPRCLNPTDLNMNISAGADWRSRPQLFCADVYLRSESRSREVVWSGPLEVSWEVTLEAAEQHEGELLGGTAWMTAEDERVAVTAASRAIRRGEWLRCAADLGAGGGAGGVQGVAHW</sequence>
<gene>
    <name evidence="1" type="ORF">E2C01_059881</name>
</gene>
<protein>
    <submittedName>
        <fullName evidence="1">Uncharacterized protein</fullName>
    </submittedName>
</protein>
<keyword evidence="2" id="KW-1185">Reference proteome</keyword>
<comment type="caution">
    <text evidence="1">The sequence shown here is derived from an EMBL/GenBank/DDBJ whole genome shotgun (WGS) entry which is preliminary data.</text>
</comment>
<dbReference type="EMBL" id="VSRR010023762">
    <property type="protein sequence ID" value="MPC65743.1"/>
    <property type="molecule type" value="Genomic_DNA"/>
</dbReference>
<proteinExistence type="predicted"/>
<accession>A0A5B7H6K8</accession>
<dbReference type="AlphaFoldDB" id="A0A5B7H6K8"/>